<feature type="signal peptide" evidence="1">
    <location>
        <begin position="1"/>
        <end position="20"/>
    </location>
</feature>
<keyword evidence="1" id="KW-0732">Signal</keyword>
<protein>
    <recommendedName>
        <fullName evidence="4">Peptidase inhibitor family I36 protein</fullName>
    </recommendedName>
</protein>
<keyword evidence="3" id="KW-1185">Reference proteome</keyword>
<dbReference type="AlphaFoldDB" id="A0A371P9U2"/>
<dbReference type="Proteomes" id="UP000265581">
    <property type="component" value="Unassembled WGS sequence"/>
</dbReference>
<dbReference type="EMBL" id="QUBR01000001">
    <property type="protein sequence ID" value="REK72695.1"/>
    <property type="molecule type" value="Genomic_DNA"/>
</dbReference>
<evidence type="ECO:0008006" key="4">
    <source>
        <dbReference type="Google" id="ProtNLM"/>
    </source>
</evidence>
<accession>A0A371P9U2</accession>
<evidence type="ECO:0000256" key="1">
    <source>
        <dbReference type="SAM" id="SignalP"/>
    </source>
</evidence>
<gene>
    <name evidence="2" type="ORF">DX116_03565</name>
</gene>
<proteinExistence type="predicted"/>
<dbReference type="OrthoDB" id="4829189at2"/>
<name>A0A371P9U2_9ACTN</name>
<reference evidence="2 3" key="1">
    <citation type="submission" date="2018-08" db="EMBL/GenBank/DDBJ databases">
        <title>Aeromicrobium sp. M2KJ-4, whole genome shotgun sequence.</title>
        <authorList>
            <person name="Tuo L."/>
        </authorList>
    </citation>
    <scope>NUCLEOTIDE SEQUENCE [LARGE SCALE GENOMIC DNA]</scope>
    <source>
        <strain evidence="2 3">M2KJ-4</strain>
    </source>
</reference>
<feature type="chain" id="PRO_5016794750" description="Peptidase inhibitor family I36 protein" evidence="1">
    <location>
        <begin position="21"/>
        <end position="127"/>
    </location>
</feature>
<comment type="caution">
    <text evidence="2">The sequence shown here is derived from an EMBL/GenBank/DDBJ whole genome shotgun (WGS) entry which is preliminary data.</text>
</comment>
<dbReference type="Pfam" id="PF03995">
    <property type="entry name" value="Inhibitor_I36"/>
    <property type="match status" value="1"/>
</dbReference>
<dbReference type="RefSeq" id="WP_119702807.1">
    <property type="nucleotide sequence ID" value="NZ_JBHSOI010000001.1"/>
</dbReference>
<evidence type="ECO:0000313" key="2">
    <source>
        <dbReference type="EMBL" id="REK72695.1"/>
    </source>
</evidence>
<sequence>MITLSALSHLLAGTVLVASAAGGPAVSSTDTPLMRARSDCPSGSFCVWSGTSFTGSFKKLSTTNAYLAIDLSSTRSYYNHRSQRTWFHEQSDGSGSKICVDPGVSRASTSGWATSAEAAYLATVTSC</sequence>
<organism evidence="2 3">
    <name type="scientific">Aeromicrobium endophyticum</name>
    <dbReference type="NCBI Taxonomy" id="2292704"/>
    <lineage>
        <taxon>Bacteria</taxon>
        <taxon>Bacillati</taxon>
        <taxon>Actinomycetota</taxon>
        <taxon>Actinomycetes</taxon>
        <taxon>Propionibacteriales</taxon>
        <taxon>Nocardioidaceae</taxon>
        <taxon>Aeromicrobium</taxon>
    </lineage>
</organism>
<evidence type="ECO:0000313" key="3">
    <source>
        <dbReference type="Proteomes" id="UP000265581"/>
    </source>
</evidence>